<dbReference type="Pfam" id="PF05013">
    <property type="entry name" value="FGase"/>
    <property type="match status" value="1"/>
</dbReference>
<dbReference type="InterPro" id="IPR007709">
    <property type="entry name" value="N-FG_amidohydro"/>
</dbReference>
<name>F9Y4C2_KETVW</name>
<accession>F9Y4C2</accession>
<dbReference type="HOGENOM" id="CLU_069318_1_0_5"/>
<dbReference type="KEGG" id="kvl:KVU_1896"/>
<dbReference type="RefSeq" id="WP_013385101.1">
    <property type="nucleotide sequence ID" value="NC_017384.1"/>
</dbReference>
<protein>
    <submittedName>
        <fullName evidence="1">N-formylglutamate amidohydrolase, putative</fullName>
    </submittedName>
</protein>
<evidence type="ECO:0000313" key="2">
    <source>
        <dbReference type="Proteomes" id="UP000000692"/>
    </source>
</evidence>
<proteinExistence type="predicted"/>
<dbReference type="GO" id="GO:0016787">
    <property type="term" value="F:hydrolase activity"/>
    <property type="evidence" value="ECO:0007669"/>
    <property type="project" value="UniProtKB-KW"/>
</dbReference>
<keyword evidence="2" id="KW-1185">Reference proteome</keyword>
<dbReference type="eggNOG" id="COG3741">
    <property type="taxonomic scope" value="Bacteria"/>
</dbReference>
<dbReference type="PATRIC" id="fig|759362.5.peg.1961"/>
<dbReference type="Gene3D" id="3.40.630.40">
    <property type="entry name" value="Zn-dependent exopeptidases"/>
    <property type="match status" value="1"/>
</dbReference>
<dbReference type="SUPFAM" id="SSF53187">
    <property type="entry name" value="Zn-dependent exopeptidases"/>
    <property type="match status" value="1"/>
</dbReference>
<gene>
    <name evidence="1" type="ordered locus">KVU_1896</name>
</gene>
<dbReference type="AlphaFoldDB" id="F9Y4C2"/>
<dbReference type="EMBL" id="CP002018">
    <property type="protein sequence ID" value="AEM41735.1"/>
    <property type="molecule type" value="Genomic_DNA"/>
</dbReference>
<dbReference type="Proteomes" id="UP000000692">
    <property type="component" value="Chromosome"/>
</dbReference>
<organism evidence="1 2">
    <name type="scientific">Ketogulonicigenium vulgare (strain WSH-001)</name>
    <dbReference type="NCBI Taxonomy" id="759362"/>
    <lineage>
        <taxon>Bacteria</taxon>
        <taxon>Pseudomonadati</taxon>
        <taxon>Pseudomonadota</taxon>
        <taxon>Alphaproteobacteria</taxon>
        <taxon>Rhodobacterales</taxon>
        <taxon>Roseobacteraceae</taxon>
        <taxon>Ketogulonicigenium</taxon>
    </lineage>
</organism>
<reference evidence="1 2" key="1">
    <citation type="journal article" date="2011" name="J. Bacteriol.">
        <title>Complete genome sequence of the industrial strain Ketogulonicigenium vulgare WSH-001.</title>
        <authorList>
            <person name="Liu L."/>
            <person name="Li Y."/>
            <person name="Zhang J."/>
            <person name="Zhou Z."/>
            <person name="Liu J."/>
            <person name="Li X."/>
            <person name="Zhou J."/>
            <person name="Du G."/>
            <person name="Wang L."/>
            <person name="Chen J."/>
        </authorList>
    </citation>
    <scope>NUCLEOTIDE SEQUENCE [LARGE SCALE GENOMIC DNA]</scope>
    <source>
        <strain evidence="1 2">WSH-001</strain>
    </source>
</reference>
<sequence>MQSEMNQTPLPKGHDLHLPAHGDSPVLFAAGHSGRYYPPDFLAQVRLNPLQIRASEDAYVDQLFGAAPALGAKLLVARYPRAYLDLNRAAHDLDPALITDLPRRVAGLNLRVISGLGVIPRVVGPGKPIYSSKIPYAEAAARLSHLWQPYHAALAGQMLAAQRQYGRAILFDCHSMPSDAVGLGGPNIVLGDRHGRAADVALRNQTIAAFRAQGFRVAVNHPFAGAYVTETYGRPADGWHAIQIEVNRALYLDEAQVVPHGGFAPLQARLTRVMAQLIGTDHARIAAE</sequence>
<keyword evidence="1" id="KW-0378">Hydrolase</keyword>
<dbReference type="OrthoDB" id="9802050at2"/>
<evidence type="ECO:0000313" key="1">
    <source>
        <dbReference type="EMBL" id="AEM41735.1"/>
    </source>
</evidence>